<gene>
    <name evidence="9" type="primary">trpF</name>
    <name evidence="11" type="ORF">ACFFIP_03235</name>
</gene>
<sequence>MKLKVCGMRDPDNVRELLNQVSPDWMGLIFHPTSSRFVSDDYASFMKEIPVKKVGVFVNSSLTNILKKIEDFGLSTLQLHGNESVDEVKEIKENTGREIFKVYAVQEEIQWSSLEPYLPHVDYFLFDTFTKAYGGSGRAFNWDLLLDYPFETPFLLSGGISLEHIEAIRDIHQKLPQMDGVDINSKFELEAAFKDIKSIKRFKTALEAVS</sequence>
<keyword evidence="7 9" id="KW-0057">Aromatic amino acid biosynthesis</keyword>
<evidence type="ECO:0000256" key="8">
    <source>
        <dbReference type="ARBA" id="ARBA00023235"/>
    </source>
</evidence>
<dbReference type="Pfam" id="PF00697">
    <property type="entry name" value="PRAI"/>
    <property type="match status" value="1"/>
</dbReference>
<protein>
    <recommendedName>
        <fullName evidence="4 9">N-(5'-phosphoribosyl)anthranilate isomerase</fullName>
        <shortName evidence="9">PRAI</shortName>
        <ecNumber evidence="3 9">5.3.1.24</ecNumber>
    </recommendedName>
</protein>
<comment type="catalytic activity">
    <reaction evidence="1 9">
        <text>N-(5-phospho-beta-D-ribosyl)anthranilate = 1-(2-carboxyphenylamino)-1-deoxy-D-ribulose 5-phosphate</text>
        <dbReference type="Rhea" id="RHEA:21540"/>
        <dbReference type="ChEBI" id="CHEBI:18277"/>
        <dbReference type="ChEBI" id="CHEBI:58613"/>
        <dbReference type="EC" id="5.3.1.24"/>
    </reaction>
</comment>
<feature type="domain" description="N-(5'phosphoribosyl) anthranilate isomerase (PRAI)" evidence="10">
    <location>
        <begin position="4"/>
        <end position="202"/>
    </location>
</feature>
<name>A0ABV6FP88_9BACT</name>
<evidence type="ECO:0000256" key="3">
    <source>
        <dbReference type="ARBA" id="ARBA00012572"/>
    </source>
</evidence>
<evidence type="ECO:0000313" key="12">
    <source>
        <dbReference type="Proteomes" id="UP001589797"/>
    </source>
</evidence>
<keyword evidence="12" id="KW-1185">Reference proteome</keyword>
<keyword evidence="6 9" id="KW-0822">Tryptophan biosynthesis</keyword>
<reference evidence="11 12" key="1">
    <citation type="submission" date="2024-09" db="EMBL/GenBank/DDBJ databases">
        <authorList>
            <person name="Sun Q."/>
            <person name="Mori K."/>
        </authorList>
    </citation>
    <scope>NUCLEOTIDE SEQUENCE [LARGE SCALE GENOMIC DNA]</scope>
    <source>
        <strain evidence="11 12">CCM 7650</strain>
    </source>
</reference>
<dbReference type="PANTHER" id="PTHR42894:SF1">
    <property type="entry name" value="N-(5'-PHOSPHORIBOSYL)ANTHRANILATE ISOMERASE"/>
    <property type="match status" value="1"/>
</dbReference>
<dbReference type="RefSeq" id="WP_382386125.1">
    <property type="nucleotide sequence ID" value="NZ_JBHLWI010000006.1"/>
</dbReference>
<dbReference type="InterPro" id="IPR044643">
    <property type="entry name" value="TrpF_fam"/>
</dbReference>
<proteinExistence type="inferred from homology"/>
<dbReference type="InterPro" id="IPR011060">
    <property type="entry name" value="RibuloseP-bd_barrel"/>
</dbReference>
<dbReference type="PANTHER" id="PTHR42894">
    <property type="entry name" value="N-(5'-PHOSPHORIBOSYL)ANTHRANILATE ISOMERASE"/>
    <property type="match status" value="1"/>
</dbReference>
<dbReference type="EMBL" id="JBHLWI010000006">
    <property type="protein sequence ID" value="MFC0261681.1"/>
    <property type="molecule type" value="Genomic_DNA"/>
</dbReference>
<dbReference type="GO" id="GO:0016853">
    <property type="term" value="F:isomerase activity"/>
    <property type="evidence" value="ECO:0007669"/>
    <property type="project" value="UniProtKB-KW"/>
</dbReference>
<keyword evidence="8 9" id="KW-0413">Isomerase</keyword>
<organism evidence="11 12">
    <name type="scientific">Fontibacter flavus</name>
    <dbReference type="NCBI Taxonomy" id="654838"/>
    <lineage>
        <taxon>Bacteria</taxon>
        <taxon>Pseudomonadati</taxon>
        <taxon>Bacteroidota</taxon>
        <taxon>Cytophagia</taxon>
        <taxon>Cytophagales</taxon>
        <taxon>Cyclobacteriaceae</taxon>
        <taxon>Fontibacter</taxon>
    </lineage>
</organism>
<evidence type="ECO:0000313" key="11">
    <source>
        <dbReference type="EMBL" id="MFC0261681.1"/>
    </source>
</evidence>
<dbReference type="SUPFAM" id="SSF51366">
    <property type="entry name" value="Ribulose-phoshate binding barrel"/>
    <property type="match status" value="1"/>
</dbReference>
<evidence type="ECO:0000256" key="4">
    <source>
        <dbReference type="ARBA" id="ARBA00022272"/>
    </source>
</evidence>
<evidence type="ECO:0000256" key="2">
    <source>
        <dbReference type="ARBA" id="ARBA00004664"/>
    </source>
</evidence>
<evidence type="ECO:0000256" key="7">
    <source>
        <dbReference type="ARBA" id="ARBA00023141"/>
    </source>
</evidence>
<evidence type="ECO:0000256" key="9">
    <source>
        <dbReference type="HAMAP-Rule" id="MF_00135"/>
    </source>
</evidence>
<accession>A0ABV6FP88</accession>
<evidence type="ECO:0000259" key="10">
    <source>
        <dbReference type="Pfam" id="PF00697"/>
    </source>
</evidence>
<dbReference type="HAMAP" id="MF_00135">
    <property type="entry name" value="PRAI"/>
    <property type="match status" value="1"/>
</dbReference>
<evidence type="ECO:0000256" key="5">
    <source>
        <dbReference type="ARBA" id="ARBA00022605"/>
    </source>
</evidence>
<dbReference type="Proteomes" id="UP001589797">
    <property type="component" value="Unassembled WGS sequence"/>
</dbReference>
<evidence type="ECO:0000256" key="6">
    <source>
        <dbReference type="ARBA" id="ARBA00022822"/>
    </source>
</evidence>
<evidence type="ECO:0000256" key="1">
    <source>
        <dbReference type="ARBA" id="ARBA00001164"/>
    </source>
</evidence>
<dbReference type="CDD" id="cd00405">
    <property type="entry name" value="PRAI"/>
    <property type="match status" value="1"/>
</dbReference>
<dbReference type="InterPro" id="IPR013785">
    <property type="entry name" value="Aldolase_TIM"/>
</dbReference>
<comment type="pathway">
    <text evidence="2 9">Amino-acid biosynthesis; L-tryptophan biosynthesis; L-tryptophan from chorismate: step 3/5.</text>
</comment>
<dbReference type="EC" id="5.3.1.24" evidence="3 9"/>
<comment type="caution">
    <text evidence="11">The sequence shown here is derived from an EMBL/GenBank/DDBJ whole genome shotgun (WGS) entry which is preliminary data.</text>
</comment>
<dbReference type="InterPro" id="IPR001240">
    <property type="entry name" value="PRAI_dom"/>
</dbReference>
<dbReference type="Gene3D" id="3.20.20.70">
    <property type="entry name" value="Aldolase class I"/>
    <property type="match status" value="1"/>
</dbReference>
<comment type="similarity">
    <text evidence="9">Belongs to the TrpF family.</text>
</comment>
<keyword evidence="5 9" id="KW-0028">Amino-acid biosynthesis</keyword>